<evidence type="ECO:0000313" key="6">
    <source>
        <dbReference type="Proteomes" id="UP001591681"/>
    </source>
</evidence>
<dbReference type="Pfam" id="PF00168">
    <property type="entry name" value="C2"/>
    <property type="match status" value="1"/>
</dbReference>
<organism evidence="5 6">
    <name type="scientific">Coilia grayii</name>
    <name type="common">Gray's grenadier anchovy</name>
    <dbReference type="NCBI Taxonomy" id="363190"/>
    <lineage>
        <taxon>Eukaryota</taxon>
        <taxon>Metazoa</taxon>
        <taxon>Chordata</taxon>
        <taxon>Craniata</taxon>
        <taxon>Vertebrata</taxon>
        <taxon>Euteleostomi</taxon>
        <taxon>Actinopterygii</taxon>
        <taxon>Neopterygii</taxon>
        <taxon>Teleostei</taxon>
        <taxon>Clupei</taxon>
        <taxon>Clupeiformes</taxon>
        <taxon>Clupeoidei</taxon>
        <taxon>Engraulidae</taxon>
        <taxon>Coilinae</taxon>
        <taxon>Coilia</taxon>
    </lineage>
</organism>
<proteinExistence type="inferred from homology"/>
<reference evidence="5 6" key="1">
    <citation type="submission" date="2024-09" db="EMBL/GenBank/DDBJ databases">
        <title>A chromosome-level genome assembly of Gray's grenadier anchovy, Coilia grayii.</title>
        <authorList>
            <person name="Fu Z."/>
        </authorList>
    </citation>
    <scope>NUCLEOTIDE SEQUENCE [LARGE SCALE GENOMIC DNA]</scope>
    <source>
        <strain evidence="5">G4</strain>
        <tissue evidence="5">Muscle</tissue>
    </source>
</reference>
<evidence type="ECO:0000313" key="5">
    <source>
        <dbReference type="EMBL" id="KAL2076652.1"/>
    </source>
</evidence>
<dbReference type="PANTHER" id="PTHR45911:SF2">
    <property type="entry name" value="MULTIPLE C2 AND TRANSMEMBRANE DOMAIN-CONTAINING PROTEIN 2"/>
    <property type="match status" value="1"/>
</dbReference>
<dbReference type="AlphaFoldDB" id="A0ABD1INR2"/>
<protein>
    <recommendedName>
        <fullName evidence="4">C2 domain-containing protein</fullName>
    </recommendedName>
</protein>
<sequence length="149" mass="16304">MDGKTFYKSKVVSKNLNPAWNESFSFPVRDLEQKLVVKVYDKDLRSHDYMGGSCVAINKLELDKTTEMVLKLEDPNSRERNMGVIIIDACLSIRDGPTKRNLRGAGASAVQMGQESAALLLSVPVLSHHMEAIARPLSSSTASAGATYC</sequence>
<keyword evidence="3" id="KW-0106">Calcium</keyword>
<dbReference type="InterPro" id="IPR035892">
    <property type="entry name" value="C2_domain_sf"/>
</dbReference>
<dbReference type="PROSITE" id="PS50004">
    <property type="entry name" value="C2"/>
    <property type="match status" value="1"/>
</dbReference>
<comment type="caution">
    <text evidence="5">The sequence shown here is derived from an EMBL/GenBank/DDBJ whole genome shotgun (WGS) entry which is preliminary data.</text>
</comment>
<keyword evidence="2" id="KW-0479">Metal-binding</keyword>
<dbReference type="PANTHER" id="PTHR45911">
    <property type="entry name" value="C2 DOMAIN-CONTAINING PROTEIN"/>
    <property type="match status" value="1"/>
</dbReference>
<comment type="similarity">
    <text evidence="1">Belongs to the MCTP family.</text>
</comment>
<dbReference type="SUPFAM" id="SSF49562">
    <property type="entry name" value="C2 domain (Calcium/lipid-binding domain, CaLB)"/>
    <property type="match status" value="1"/>
</dbReference>
<evidence type="ECO:0000259" key="4">
    <source>
        <dbReference type="PROSITE" id="PS50004"/>
    </source>
</evidence>
<evidence type="ECO:0000256" key="3">
    <source>
        <dbReference type="ARBA" id="ARBA00022837"/>
    </source>
</evidence>
<dbReference type="Gene3D" id="2.60.40.150">
    <property type="entry name" value="C2 domain"/>
    <property type="match status" value="1"/>
</dbReference>
<dbReference type="Proteomes" id="UP001591681">
    <property type="component" value="Unassembled WGS sequence"/>
</dbReference>
<dbReference type="InterPro" id="IPR000008">
    <property type="entry name" value="C2_dom"/>
</dbReference>
<evidence type="ECO:0000256" key="1">
    <source>
        <dbReference type="ARBA" id="ARBA00007923"/>
    </source>
</evidence>
<keyword evidence="6" id="KW-1185">Reference proteome</keyword>
<gene>
    <name evidence="5" type="ORF">ACEWY4_027750</name>
</gene>
<feature type="domain" description="C2" evidence="4">
    <location>
        <begin position="1"/>
        <end position="70"/>
    </location>
</feature>
<name>A0ABD1INR2_9TELE</name>
<evidence type="ECO:0000256" key="2">
    <source>
        <dbReference type="ARBA" id="ARBA00022723"/>
    </source>
</evidence>
<dbReference type="EMBL" id="JBHFQA010000152">
    <property type="protein sequence ID" value="KAL2076652.1"/>
    <property type="molecule type" value="Genomic_DNA"/>
</dbReference>
<accession>A0ABD1INR2</accession>
<dbReference type="GO" id="GO:0046872">
    <property type="term" value="F:metal ion binding"/>
    <property type="evidence" value="ECO:0007669"/>
    <property type="project" value="UniProtKB-KW"/>
</dbReference>